<gene>
    <name evidence="2" type="ORF">GURASL_16900</name>
</gene>
<accession>A0ABN6VTK5</accession>
<feature type="transmembrane region" description="Helical" evidence="1">
    <location>
        <begin position="109"/>
        <end position="127"/>
    </location>
</feature>
<dbReference type="RefSeq" id="WP_282003424.1">
    <property type="nucleotide sequence ID" value="NZ_AP027151.1"/>
</dbReference>
<evidence type="ECO:0000313" key="2">
    <source>
        <dbReference type="EMBL" id="BDV42767.1"/>
    </source>
</evidence>
<reference evidence="2 3" key="1">
    <citation type="submission" date="2022-12" db="EMBL/GenBank/DDBJ databases">
        <title>Polyphasic characterization of Geotalea uranireducens NIT-SL11 newly isolated from a complex of sewage sludge and microbially reduced graphene oxide.</title>
        <authorList>
            <person name="Xie L."/>
            <person name="Yoshida N."/>
            <person name="Meng L."/>
        </authorList>
    </citation>
    <scope>NUCLEOTIDE SEQUENCE [LARGE SCALE GENOMIC DNA]</scope>
    <source>
        <strain evidence="2 3">NIT-SL11</strain>
    </source>
</reference>
<sequence length="134" mass="14574">MPILLLKSVVIWAAFIPIAILNGGLREKCLVPLIGSRLALPLSGLLAAGLFLLLAWGTLPWLGPLSPAGYRLLGLGWLVLTVLFEFLFGRLVANKGWRELLAAYNPTGGNLWLLVLLTIALSPWWAARLRGLIP</sequence>
<dbReference type="Proteomes" id="UP001317705">
    <property type="component" value="Chromosome"/>
</dbReference>
<evidence type="ECO:0000256" key="1">
    <source>
        <dbReference type="SAM" id="Phobius"/>
    </source>
</evidence>
<keyword evidence="1" id="KW-0472">Membrane</keyword>
<organism evidence="2 3">
    <name type="scientific">Geotalea uraniireducens</name>
    <dbReference type="NCBI Taxonomy" id="351604"/>
    <lineage>
        <taxon>Bacteria</taxon>
        <taxon>Pseudomonadati</taxon>
        <taxon>Thermodesulfobacteriota</taxon>
        <taxon>Desulfuromonadia</taxon>
        <taxon>Geobacterales</taxon>
        <taxon>Geobacteraceae</taxon>
        <taxon>Geotalea</taxon>
    </lineage>
</organism>
<keyword evidence="1" id="KW-0812">Transmembrane</keyword>
<evidence type="ECO:0000313" key="3">
    <source>
        <dbReference type="Proteomes" id="UP001317705"/>
    </source>
</evidence>
<name>A0ABN6VTK5_9BACT</name>
<keyword evidence="1" id="KW-1133">Transmembrane helix</keyword>
<feature type="transmembrane region" description="Helical" evidence="1">
    <location>
        <begin position="6"/>
        <end position="25"/>
    </location>
</feature>
<feature type="transmembrane region" description="Helical" evidence="1">
    <location>
        <begin position="68"/>
        <end position="88"/>
    </location>
</feature>
<protein>
    <submittedName>
        <fullName evidence="2">Uncharacterized protein</fullName>
    </submittedName>
</protein>
<proteinExistence type="predicted"/>
<dbReference type="EMBL" id="AP027151">
    <property type="protein sequence ID" value="BDV42767.1"/>
    <property type="molecule type" value="Genomic_DNA"/>
</dbReference>
<feature type="transmembrane region" description="Helical" evidence="1">
    <location>
        <begin position="37"/>
        <end position="56"/>
    </location>
</feature>
<keyword evidence="3" id="KW-1185">Reference proteome</keyword>